<dbReference type="AlphaFoldDB" id="A0A2W6NNK4"/>
<protein>
    <submittedName>
        <fullName evidence="1">Uncharacterized protein</fullName>
    </submittedName>
</protein>
<name>A0A2W6NNK4_9BACL</name>
<proteinExistence type="predicted"/>
<comment type="caution">
    <text evidence="1">The sequence shown here is derived from an EMBL/GenBank/DDBJ whole genome shotgun (WGS) entry which is preliminary data.</text>
</comment>
<dbReference type="RefSeq" id="WP_111268590.1">
    <property type="nucleotide sequence ID" value="NZ_QKWW01000006.1"/>
</dbReference>
<dbReference type="EMBL" id="QKWW01000006">
    <property type="protein sequence ID" value="PZT57439.1"/>
    <property type="molecule type" value="Genomic_DNA"/>
</dbReference>
<evidence type="ECO:0000313" key="2">
    <source>
        <dbReference type="Proteomes" id="UP000249204"/>
    </source>
</evidence>
<accession>A0A2W6NNK4</accession>
<dbReference type="Proteomes" id="UP000249204">
    <property type="component" value="Unassembled WGS sequence"/>
</dbReference>
<organism evidence="1 2">
    <name type="scientific">Paenibacillus silvae</name>
    <dbReference type="NCBI Taxonomy" id="1325358"/>
    <lineage>
        <taxon>Bacteria</taxon>
        <taxon>Bacillati</taxon>
        <taxon>Bacillota</taxon>
        <taxon>Bacilli</taxon>
        <taxon>Bacillales</taxon>
        <taxon>Paenibacillaceae</taxon>
        <taxon>Paenibacillus</taxon>
    </lineage>
</organism>
<evidence type="ECO:0000313" key="1">
    <source>
        <dbReference type="EMBL" id="PZT57439.1"/>
    </source>
</evidence>
<reference evidence="1 2" key="1">
    <citation type="submission" date="2018-06" db="EMBL/GenBank/DDBJ databases">
        <title>Isolation of heavy metals resistant Paenibacillus silvae NC2 from Gold-Copper mine in ZiJin, China.</title>
        <authorList>
            <person name="Xu J."/>
            <person name="Mazhar H.S."/>
            <person name="Rensing C."/>
        </authorList>
    </citation>
    <scope>NUCLEOTIDE SEQUENCE [LARGE SCALE GENOMIC DNA]</scope>
    <source>
        <strain evidence="1 2">NC2</strain>
    </source>
</reference>
<sequence length="69" mass="8230">MKLFYAHHQNYSEDWGVYAVENADELMQLLADEEEKSVDYIRQNYIYGEMSQYINVKSGKKFKVTLEEV</sequence>
<gene>
    <name evidence="1" type="ORF">DN757_01940</name>
</gene>